<keyword evidence="3" id="KW-1185">Reference proteome</keyword>
<organism evidence="2 3">
    <name type="scientific">Persephonella atlantica</name>
    <dbReference type="NCBI Taxonomy" id="2699429"/>
    <lineage>
        <taxon>Bacteria</taxon>
        <taxon>Pseudomonadati</taxon>
        <taxon>Aquificota</taxon>
        <taxon>Aquificia</taxon>
        <taxon>Aquificales</taxon>
        <taxon>Hydrogenothermaceae</taxon>
        <taxon>Persephonella</taxon>
    </lineage>
</organism>
<keyword evidence="1" id="KW-0812">Transmembrane</keyword>
<feature type="transmembrane region" description="Helical" evidence="1">
    <location>
        <begin position="20"/>
        <end position="44"/>
    </location>
</feature>
<dbReference type="RefSeq" id="WP_200673081.1">
    <property type="nucleotide sequence ID" value="NZ_JAACYA010000001.1"/>
</dbReference>
<gene>
    <name evidence="2" type="ORF">GWK41_01165</name>
</gene>
<feature type="transmembrane region" description="Helical" evidence="1">
    <location>
        <begin position="50"/>
        <end position="72"/>
    </location>
</feature>
<proteinExistence type="predicted"/>
<name>A0ABS1GFH5_9AQUI</name>
<comment type="caution">
    <text evidence="2">The sequence shown here is derived from an EMBL/GenBank/DDBJ whole genome shotgun (WGS) entry which is preliminary data.</text>
</comment>
<reference evidence="2 3" key="1">
    <citation type="journal article" date="2021" name="Syst. Appl. Microbiol.">
        <title>Persephonella atlantica sp. nov.: How to adapt to physico-chemical gradients in high temperature hydrothermal habitats.</title>
        <authorList>
            <person name="Francois D.X."/>
            <person name="Godfroy A."/>
            <person name="Mathien C."/>
            <person name="Aube J."/>
            <person name="Cathalot C."/>
            <person name="Lesongeur F."/>
            <person name="L'Haridon S."/>
            <person name="Philippon X."/>
            <person name="Roussel E.G."/>
        </authorList>
    </citation>
    <scope>NUCLEOTIDE SEQUENCE [LARGE SCALE GENOMIC DNA]</scope>
    <source>
        <strain evidence="2 3">MO1340</strain>
    </source>
</reference>
<keyword evidence="1" id="KW-0472">Membrane</keyword>
<dbReference type="Pfam" id="PF14110">
    <property type="entry name" value="DUF4282"/>
    <property type="match status" value="1"/>
</dbReference>
<evidence type="ECO:0000256" key="1">
    <source>
        <dbReference type="SAM" id="Phobius"/>
    </source>
</evidence>
<dbReference type="EMBL" id="JAACYA010000001">
    <property type="protein sequence ID" value="MBK3331672.1"/>
    <property type="molecule type" value="Genomic_DNA"/>
</dbReference>
<accession>A0ABS1GFH5</accession>
<evidence type="ECO:0000313" key="3">
    <source>
        <dbReference type="Proteomes" id="UP000772812"/>
    </source>
</evidence>
<dbReference type="InterPro" id="IPR025557">
    <property type="entry name" value="DUF4282"/>
</dbReference>
<sequence length="98" mass="11105">MRDFIYGLFDFRFNRFITPVVSGAVLLILYAAATVGWLGFLFGGDSYTPFIVRFLITAVGYPLSVIGIRIWLETMVALTKIANITAEIKQHIKEKEEE</sequence>
<evidence type="ECO:0000313" key="2">
    <source>
        <dbReference type="EMBL" id="MBK3331672.1"/>
    </source>
</evidence>
<protein>
    <submittedName>
        <fullName evidence="2">DUF4282 domain-containing protein</fullName>
    </submittedName>
</protein>
<dbReference type="Proteomes" id="UP000772812">
    <property type="component" value="Unassembled WGS sequence"/>
</dbReference>
<keyword evidence="1" id="KW-1133">Transmembrane helix</keyword>